<name>A0A0T6LNS5_WENVI</name>
<keyword evidence="3" id="KW-0472">Membrane</keyword>
<evidence type="ECO:0000313" key="4">
    <source>
        <dbReference type="EMBL" id="KRV47538.1"/>
    </source>
</evidence>
<feature type="compositionally biased region" description="Basic and acidic residues" evidence="2">
    <location>
        <begin position="417"/>
        <end position="426"/>
    </location>
</feature>
<evidence type="ECO:0000256" key="1">
    <source>
        <dbReference type="SAM" id="Coils"/>
    </source>
</evidence>
<keyword evidence="3" id="KW-0812">Transmembrane</keyword>
<keyword evidence="5" id="KW-1185">Reference proteome</keyword>
<dbReference type="AlphaFoldDB" id="A0A0T6LNS5"/>
<proteinExistence type="predicted"/>
<protein>
    <recommendedName>
        <fullName evidence="6">DUF2637 domain-containing protein</fullName>
    </recommendedName>
</protein>
<feature type="compositionally biased region" description="Low complexity" evidence="2">
    <location>
        <begin position="441"/>
        <end position="451"/>
    </location>
</feature>
<feature type="transmembrane region" description="Helical" evidence="3">
    <location>
        <begin position="171"/>
        <end position="194"/>
    </location>
</feature>
<evidence type="ECO:0000256" key="2">
    <source>
        <dbReference type="SAM" id="MobiDB-lite"/>
    </source>
</evidence>
<organism evidence="4 5">
    <name type="scientific">Wenjunlia vitaminophila</name>
    <name type="common">Streptomyces vitaminophilus</name>
    <dbReference type="NCBI Taxonomy" id="76728"/>
    <lineage>
        <taxon>Bacteria</taxon>
        <taxon>Bacillati</taxon>
        <taxon>Actinomycetota</taxon>
        <taxon>Actinomycetes</taxon>
        <taxon>Kitasatosporales</taxon>
        <taxon>Streptomycetaceae</taxon>
        <taxon>Wenjunlia</taxon>
    </lineage>
</organism>
<reference evidence="4 5" key="1">
    <citation type="submission" date="2015-10" db="EMBL/GenBank/DDBJ databases">
        <title>Draft genome sequence of pyrrolomycin-producing Streptomyces vitaminophilus.</title>
        <authorList>
            <person name="Graham D.E."/>
            <person name="Mahan K.M."/>
            <person name="Klingeman D.M."/>
            <person name="Hettich R.L."/>
            <person name="Parry R.J."/>
        </authorList>
    </citation>
    <scope>NUCLEOTIDE SEQUENCE [LARGE SCALE GENOMIC DNA]</scope>
    <source>
        <strain evidence="4 5">ATCC 31673</strain>
    </source>
</reference>
<gene>
    <name evidence="4" type="ORF">AQ490_06480</name>
</gene>
<feature type="region of interest" description="Disordered" evidence="2">
    <location>
        <begin position="417"/>
        <end position="451"/>
    </location>
</feature>
<evidence type="ECO:0000256" key="3">
    <source>
        <dbReference type="SAM" id="Phobius"/>
    </source>
</evidence>
<dbReference type="RefSeq" id="WP_018386885.1">
    <property type="nucleotide sequence ID" value="NZ_LLZU01000036.1"/>
</dbReference>
<evidence type="ECO:0000313" key="5">
    <source>
        <dbReference type="Proteomes" id="UP000050867"/>
    </source>
</evidence>
<dbReference type="STRING" id="76728.AQ490_06480"/>
<keyword evidence="3" id="KW-1133">Transmembrane helix</keyword>
<sequence>MSTPVYSARGARALDAAIVAKAQAEADAVRAHAAAEAARAQAEIDRVRRQADAEARETARQERAARAVRRRAARTRLAASAASRRELLVTVAVIVLFVSVALPAQVGFLATRWPLLMAVAGGVSLESLTWMFAIQGEYRERRGLSARWHHTGTWIAGALAASINLAHGAHLWGLGFAVVAAVGSLAAPVAWFAYRLSQSEQDGDRTPEEIRAERARRRHHRKVYRVAVRLRTATMPPLPEEQAWRAAWQLVHGADPGITGAALKRRAARARRVLQVAGKHDPGVVMPSLADLCPAPPTNGAGPMTGEVTTTPPQQDTTIPRRQVVIPSLDTLPTMPVRWDQLAPRTVPVRTTSVTTVAAARSAPRMVTEVVTQTPVDLRKTARRLNRNAVKTTGRPVTIQRLRDELNLSRREAAALRRDIVRDDRSTTTSPHPAAPDHDMTTTGSESDTTT</sequence>
<keyword evidence="1" id="KW-0175">Coiled coil</keyword>
<feature type="coiled-coil region" evidence="1">
    <location>
        <begin position="21"/>
        <end position="57"/>
    </location>
</feature>
<dbReference type="EMBL" id="LLZU01000036">
    <property type="protein sequence ID" value="KRV47538.1"/>
    <property type="molecule type" value="Genomic_DNA"/>
</dbReference>
<dbReference type="Proteomes" id="UP000050867">
    <property type="component" value="Unassembled WGS sequence"/>
</dbReference>
<dbReference type="OrthoDB" id="4249079at2"/>
<accession>A0A0T6LNS5</accession>
<feature type="transmembrane region" description="Helical" evidence="3">
    <location>
        <begin position="115"/>
        <end position="134"/>
    </location>
</feature>
<feature type="transmembrane region" description="Helical" evidence="3">
    <location>
        <begin position="87"/>
        <end position="109"/>
    </location>
</feature>
<comment type="caution">
    <text evidence="4">The sequence shown here is derived from an EMBL/GenBank/DDBJ whole genome shotgun (WGS) entry which is preliminary data.</text>
</comment>
<evidence type="ECO:0008006" key="6">
    <source>
        <dbReference type="Google" id="ProtNLM"/>
    </source>
</evidence>